<evidence type="ECO:0000259" key="2">
    <source>
        <dbReference type="Pfam" id="PF07331"/>
    </source>
</evidence>
<evidence type="ECO:0000256" key="1">
    <source>
        <dbReference type="SAM" id="Phobius"/>
    </source>
</evidence>
<accession>A0A2A5WJ96</accession>
<proteinExistence type="predicted"/>
<organism evidence="3 4">
    <name type="scientific">OM182 bacterium MED-G24</name>
    <dbReference type="NCBI Taxonomy" id="1986255"/>
    <lineage>
        <taxon>Bacteria</taxon>
        <taxon>Pseudomonadati</taxon>
        <taxon>Pseudomonadota</taxon>
        <taxon>Gammaproteobacteria</taxon>
        <taxon>OMG group</taxon>
        <taxon>OM182 clade</taxon>
    </lineage>
</organism>
<feature type="transmembrane region" description="Helical" evidence="1">
    <location>
        <begin position="131"/>
        <end position="153"/>
    </location>
</feature>
<dbReference type="Pfam" id="PF07331">
    <property type="entry name" value="TctB"/>
    <property type="match status" value="1"/>
</dbReference>
<dbReference type="AlphaFoldDB" id="A0A2A5WJ96"/>
<dbReference type="Proteomes" id="UP000219327">
    <property type="component" value="Unassembled WGS sequence"/>
</dbReference>
<evidence type="ECO:0000313" key="3">
    <source>
        <dbReference type="EMBL" id="PDH36327.1"/>
    </source>
</evidence>
<protein>
    <recommendedName>
        <fullName evidence="2">DUF1468 domain-containing protein</fullName>
    </recommendedName>
</protein>
<feature type="transmembrane region" description="Helical" evidence="1">
    <location>
        <begin position="46"/>
        <end position="64"/>
    </location>
</feature>
<comment type="caution">
    <text evidence="3">The sequence shown here is derived from an EMBL/GenBank/DDBJ whole genome shotgun (WGS) entry which is preliminary data.</text>
</comment>
<name>A0A2A5WJ96_9GAMM</name>
<keyword evidence="1" id="KW-1133">Transmembrane helix</keyword>
<keyword evidence="1" id="KW-0812">Transmembrane</keyword>
<keyword evidence="1" id="KW-0472">Membrane</keyword>
<feature type="transmembrane region" description="Helical" evidence="1">
    <location>
        <begin position="85"/>
        <end position="102"/>
    </location>
</feature>
<reference evidence="3 4" key="1">
    <citation type="submission" date="2017-08" db="EMBL/GenBank/DDBJ databases">
        <title>Fine stratification of microbial communities through a metagenomic profile of the photic zone.</title>
        <authorList>
            <person name="Haro-Moreno J.M."/>
            <person name="Lopez-Perez M."/>
            <person name="De La Torre J."/>
            <person name="Picazo A."/>
            <person name="Camacho A."/>
            <person name="Rodriguez-Valera F."/>
        </authorList>
    </citation>
    <scope>NUCLEOTIDE SEQUENCE [LARGE SCALE GENOMIC DNA]</scope>
    <source>
        <strain evidence="3">MED-G24</strain>
    </source>
</reference>
<evidence type="ECO:0000313" key="4">
    <source>
        <dbReference type="Proteomes" id="UP000219327"/>
    </source>
</evidence>
<feature type="domain" description="DUF1468" evidence="2">
    <location>
        <begin position="9"/>
        <end position="146"/>
    </location>
</feature>
<dbReference type="EMBL" id="NTKD01000070">
    <property type="protein sequence ID" value="PDH36327.1"/>
    <property type="molecule type" value="Genomic_DNA"/>
</dbReference>
<dbReference type="InterPro" id="IPR009936">
    <property type="entry name" value="DUF1468"/>
</dbReference>
<sequence>MKYITSDRLSGFVFILLSAAYGYFAQQIPLDFFSETEVFNARSLPTLIAIFGVAIGLTLLVSQATPATRIAAQEETGADEERPNFAYGPLLLISLIFCYAWLLPLAGFLLSTSGFLWLSFLTMGERRWIRMILVAVALPFAFQWLISSLGIYLDPGYFGSMMNGASA</sequence>
<gene>
    <name evidence="3" type="ORF">CNE99_09865</name>
</gene>